<dbReference type="EnsemblProtists" id="HpaT800284">
    <property type="protein sequence ID" value="HpaP800284"/>
    <property type="gene ID" value="HpaG800284"/>
</dbReference>
<dbReference type="VEuPathDB" id="FungiDB:HpaG800284"/>
<proteinExistence type="predicted"/>
<keyword evidence="2" id="KW-0732">Signal</keyword>
<accession>M4B1Y7</accession>
<evidence type="ECO:0000313" key="4">
    <source>
        <dbReference type="Proteomes" id="UP000011713"/>
    </source>
</evidence>
<keyword evidence="4" id="KW-1185">Reference proteome</keyword>
<evidence type="ECO:0000256" key="2">
    <source>
        <dbReference type="SAM" id="SignalP"/>
    </source>
</evidence>
<feature type="chain" id="PRO_5012384349" description="RxLR effector candidate protein" evidence="2">
    <location>
        <begin position="16"/>
        <end position="165"/>
    </location>
</feature>
<dbReference type="EMBL" id="JH597777">
    <property type="status" value="NOT_ANNOTATED_CDS"/>
    <property type="molecule type" value="Genomic_DNA"/>
</dbReference>
<feature type="transmembrane region" description="Helical" evidence="1">
    <location>
        <begin position="41"/>
        <end position="63"/>
    </location>
</feature>
<reference evidence="3" key="2">
    <citation type="submission" date="2015-06" db="UniProtKB">
        <authorList>
            <consortium name="EnsemblProtists"/>
        </authorList>
    </citation>
    <scope>IDENTIFICATION</scope>
    <source>
        <strain evidence="3">Emoy2</strain>
    </source>
</reference>
<organism evidence="3 4">
    <name type="scientific">Hyaloperonospora arabidopsidis (strain Emoy2)</name>
    <name type="common">Downy mildew agent</name>
    <name type="synonym">Peronospora arabidopsidis</name>
    <dbReference type="NCBI Taxonomy" id="559515"/>
    <lineage>
        <taxon>Eukaryota</taxon>
        <taxon>Sar</taxon>
        <taxon>Stramenopiles</taxon>
        <taxon>Oomycota</taxon>
        <taxon>Peronosporomycetes</taxon>
        <taxon>Peronosporales</taxon>
        <taxon>Peronosporaceae</taxon>
        <taxon>Hyaloperonospora</taxon>
    </lineage>
</organism>
<dbReference type="SUPFAM" id="SSF103473">
    <property type="entry name" value="MFS general substrate transporter"/>
    <property type="match status" value="1"/>
</dbReference>
<name>M4B1Y7_HYAAE</name>
<dbReference type="HOGENOM" id="CLU_1613944_0_0_1"/>
<feature type="transmembrane region" description="Helical" evidence="1">
    <location>
        <begin position="96"/>
        <end position="120"/>
    </location>
</feature>
<evidence type="ECO:0000313" key="3">
    <source>
        <dbReference type="EnsemblProtists" id="HpaP800284"/>
    </source>
</evidence>
<feature type="signal peptide" evidence="2">
    <location>
        <begin position="1"/>
        <end position="15"/>
    </location>
</feature>
<dbReference type="Proteomes" id="UP000011713">
    <property type="component" value="Unassembled WGS sequence"/>
</dbReference>
<dbReference type="eggNOG" id="KOG2325">
    <property type="taxonomic scope" value="Eukaryota"/>
</dbReference>
<reference evidence="4" key="1">
    <citation type="journal article" date="2010" name="Science">
        <title>Signatures of adaptation to obligate biotrophy in the Hyaloperonospora arabidopsidis genome.</title>
        <authorList>
            <person name="Baxter L."/>
            <person name="Tripathy S."/>
            <person name="Ishaque N."/>
            <person name="Boot N."/>
            <person name="Cabral A."/>
            <person name="Kemen E."/>
            <person name="Thines M."/>
            <person name="Ah-Fong A."/>
            <person name="Anderson R."/>
            <person name="Badejoko W."/>
            <person name="Bittner-Eddy P."/>
            <person name="Boore J.L."/>
            <person name="Chibucos M.C."/>
            <person name="Coates M."/>
            <person name="Dehal P."/>
            <person name="Delehaunty K."/>
            <person name="Dong S."/>
            <person name="Downton P."/>
            <person name="Dumas B."/>
            <person name="Fabro G."/>
            <person name="Fronick C."/>
            <person name="Fuerstenberg S.I."/>
            <person name="Fulton L."/>
            <person name="Gaulin E."/>
            <person name="Govers F."/>
            <person name="Hughes L."/>
            <person name="Humphray S."/>
            <person name="Jiang R.H."/>
            <person name="Judelson H."/>
            <person name="Kamoun S."/>
            <person name="Kyung K."/>
            <person name="Meijer H."/>
            <person name="Minx P."/>
            <person name="Morris P."/>
            <person name="Nelson J."/>
            <person name="Phuntumart V."/>
            <person name="Qutob D."/>
            <person name="Rehmany A."/>
            <person name="Rougon-Cardoso A."/>
            <person name="Ryden P."/>
            <person name="Torto-Alalibo T."/>
            <person name="Studholme D."/>
            <person name="Wang Y."/>
            <person name="Win J."/>
            <person name="Wood J."/>
            <person name="Clifton S.W."/>
            <person name="Rogers J."/>
            <person name="Van den Ackerveken G."/>
            <person name="Jones J.D."/>
            <person name="McDowell J.M."/>
            <person name="Beynon J."/>
            <person name="Tyler B.M."/>
        </authorList>
    </citation>
    <scope>NUCLEOTIDE SEQUENCE [LARGE SCALE GENOMIC DNA]</scope>
    <source>
        <strain evidence="4">Emoy2</strain>
    </source>
</reference>
<feature type="transmembrane region" description="Helical" evidence="1">
    <location>
        <begin position="70"/>
        <end position="90"/>
    </location>
</feature>
<keyword evidence="1" id="KW-1133">Transmembrane helix</keyword>
<dbReference type="InterPro" id="IPR036259">
    <property type="entry name" value="MFS_trans_sf"/>
</dbReference>
<dbReference type="AlphaFoldDB" id="M4B1Y7"/>
<keyword evidence="1" id="KW-0472">Membrane</keyword>
<dbReference type="InParanoid" id="M4B1Y7"/>
<dbReference type="STRING" id="559515.M4B1Y7"/>
<keyword evidence="1" id="KW-0812">Transmembrane</keyword>
<evidence type="ECO:0000256" key="1">
    <source>
        <dbReference type="SAM" id="Phobius"/>
    </source>
</evidence>
<evidence type="ECO:0008006" key="5">
    <source>
        <dbReference type="Google" id="ProtNLM"/>
    </source>
</evidence>
<sequence length="165" mass="18091">MLLVGNAILLTVCAGMHVNNERSDDADHYQQQFDIFATTEIFVWSVGCPLTSAVVVSAFSKVLGSRPQGLLMGGFGASASVARMVLPFLPSLLASWTLLFLVNMVLCAVCIQVLSLYLGLSPATVVRRMVDLRWFTTASSYTQTAGKLIEQAHYIKNLSRQDRFI</sequence>
<protein>
    <recommendedName>
        <fullName evidence="5">RxLR effector candidate protein</fullName>
    </recommendedName>
</protein>